<dbReference type="Proteomes" id="UP000223906">
    <property type="component" value="Segment"/>
</dbReference>
<organism evidence="2 3">
    <name type="scientific">Sphingobium phage Lacusarx</name>
    <dbReference type="NCBI Taxonomy" id="1980139"/>
    <lineage>
        <taxon>Viruses</taxon>
        <taxon>Duplodnaviria</taxon>
        <taxon>Heunggongvirae</taxon>
        <taxon>Uroviricota</taxon>
        <taxon>Caudoviricetes</taxon>
        <taxon>Lacusarxvirus</taxon>
        <taxon>Lacusarxvirus lacusarx</taxon>
    </lineage>
</organism>
<evidence type="ECO:0000256" key="1">
    <source>
        <dbReference type="SAM" id="MobiDB-lite"/>
    </source>
</evidence>
<gene>
    <name evidence="2" type="ORF">LAV_00129</name>
</gene>
<feature type="region of interest" description="Disordered" evidence="1">
    <location>
        <begin position="58"/>
        <end position="93"/>
    </location>
</feature>
<evidence type="ECO:0000313" key="3">
    <source>
        <dbReference type="Proteomes" id="UP000223906"/>
    </source>
</evidence>
<accession>A0A1W6DX68</accession>
<dbReference type="EMBL" id="KY629563">
    <property type="protein sequence ID" value="ARK07504.1"/>
    <property type="molecule type" value="Genomic_DNA"/>
</dbReference>
<feature type="compositionally biased region" description="Pro residues" evidence="1">
    <location>
        <begin position="75"/>
        <end position="87"/>
    </location>
</feature>
<reference evidence="2 3" key="1">
    <citation type="submission" date="2017-02" db="EMBL/GenBank/DDBJ databases">
        <title>The first characterized phage against a member of the ecologically important #sphingomonads reveals high dissimilarity against all other known phages.</title>
        <authorList>
            <person name="Nielsen T.K."/>
            <person name="Carstens A.B."/>
            <person name="Kot W."/>
            <person name="Lametsch R."/>
            <person name="Neve H."/>
            <person name="Hansen L.H."/>
        </authorList>
    </citation>
    <scope>NUCLEOTIDE SEQUENCE [LARGE SCALE GENOMIC DNA]</scope>
</reference>
<keyword evidence="3" id="KW-1185">Reference proteome</keyword>
<proteinExistence type="predicted"/>
<protein>
    <submittedName>
        <fullName evidence="2">Uncharacterized protein</fullName>
    </submittedName>
</protein>
<sequence>MKLYLSNARTWTGTQADAKEAQGGSDFEAIEVPTDKPGLIAWLNEEWAAWYAEMERRAAETAPESAVETVQPITAPEPSPPPPPAPLAAPSGSITERILELQGNDLFLALEAAISRLHETAGPRGWNQFAKRATSWGGGTTAVDRGLGMLVLAGLAQQEESAS</sequence>
<evidence type="ECO:0000313" key="2">
    <source>
        <dbReference type="EMBL" id="ARK07504.1"/>
    </source>
</evidence>
<name>A0A1W6DX68_9CAUD</name>